<reference evidence="2" key="1">
    <citation type="submission" date="2022-10" db="EMBL/GenBank/DDBJ databases">
        <title>Culturing micro-colonial fungi from biological soil crusts in the Mojave desert and describing Neophaeococcomyces mojavensis, and introducing the new genera and species Taxawa tesnikishii.</title>
        <authorList>
            <person name="Kurbessoian T."/>
            <person name="Stajich J.E."/>
        </authorList>
    </citation>
    <scope>NUCLEOTIDE SEQUENCE</scope>
    <source>
        <strain evidence="2">TK_35</strain>
    </source>
</reference>
<gene>
    <name evidence="2" type="ORF">H2204_001246</name>
</gene>
<feature type="compositionally biased region" description="Basic and acidic residues" evidence="1">
    <location>
        <begin position="14"/>
        <end position="24"/>
    </location>
</feature>
<comment type="caution">
    <text evidence="2">The sequence shown here is derived from an EMBL/GenBank/DDBJ whole genome shotgun (WGS) entry which is preliminary data.</text>
</comment>
<keyword evidence="3" id="KW-1185">Reference proteome</keyword>
<dbReference type="Proteomes" id="UP001172681">
    <property type="component" value="Unassembled WGS sequence"/>
</dbReference>
<evidence type="ECO:0000313" key="3">
    <source>
        <dbReference type="Proteomes" id="UP001172681"/>
    </source>
</evidence>
<accession>A0AA38YD79</accession>
<dbReference type="AlphaFoldDB" id="A0AA38YD79"/>
<feature type="region of interest" description="Disordered" evidence="1">
    <location>
        <begin position="1"/>
        <end position="29"/>
    </location>
</feature>
<dbReference type="EMBL" id="JAPDRN010000005">
    <property type="protein sequence ID" value="KAJ9644784.1"/>
    <property type="molecule type" value="Genomic_DNA"/>
</dbReference>
<proteinExistence type="predicted"/>
<evidence type="ECO:0000313" key="2">
    <source>
        <dbReference type="EMBL" id="KAJ9644784.1"/>
    </source>
</evidence>
<sequence>MPLEEISPNVQKKASQDDGKRDTATETGDTICRVLAGIPEGNSNEVAKEMVV</sequence>
<organism evidence="2 3">
    <name type="scientific">Knufia peltigerae</name>
    <dbReference type="NCBI Taxonomy" id="1002370"/>
    <lineage>
        <taxon>Eukaryota</taxon>
        <taxon>Fungi</taxon>
        <taxon>Dikarya</taxon>
        <taxon>Ascomycota</taxon>
        <taxon>Pezizomycotina</taxon>
        <taxon>Eurotiomycetes</taxon>
        <taxon>Chaetothyriomycetidae</taxon>
        <taxon>Chaetothyriales</taxon>
        <taxon>Trichomeriaceae</taxon>
        <taxon>Knufia</taxon>
    </lineage>
</organism>
<protein>
    <submittedName>
        <fullName evidence="2">Uncharacterized protein</fullName>
    </submittedName>
</protein>
<evidence type="ECO:0000256" key="1">
    <source>
        <dbReference type="SAM" id="MobiDB-lite"/>
    </source>
</evidence>
<name>A0AA38YD79_9EURO</name>